<dbReference type="Pfam" id="PF12796">
    <property type="entry name" value="Ank_2"/>
    <property type="match status" value="1"/>
</dbReference>
<dbReference type="SUPFAM" id="SSF48403">
    <property type="entry name" value="Ankyrin repeat"/>
    <property type="match status" value="1"/>
</dbReference>
<evidence type="ECO:0000256" key="2">
    <source>
        <dbReference type="ARBA" id="ARBA00023043"/>
    </source>
</evidence>
<name>A0AAW3M9M7_9BACL</name>
<dbReference type="AlphaFoldDB" id="A0AAW3M9M7"/>
<sequence length="228" mass="25927">MKRKRIVVILLIVILTGVGVTSYVIQSNRKTELEQALRSEKPMELASALKSSDMTTSEKNRYIGRFQETLAFEKAELLLDSKTSQNQMNWFYAAQFAPRDTVATWLKKGAKVNQLNQKKQSVLHVATSVNRSSDAYALLVKRATSKDLNRIDAYGHTPLFYATLDQNETVIELLLGAGADPNLGKERPIYETVKQNRKDLFELLKQHEAKVETKQVKKIAKMYRATTF</sequence>
<feature type="repeat" description="ANK" evidence="3">
    <location>
        <begin position="154"/>
        <end position="186"/>
    </location>
</feature>
<dbReference type="GeneID" id="90837385"/>
<dbReference type="RefSeq" id="WP_058713790.1">
    <property type="nucleotide sequence ID" value="NZ_JAXUAT010000007.1"/>
</dbReference>
<proteinExistence type="predicted"/>
<dbReference type="Proteomes" id="UP000072605">
    <property type="component" value="Unassembled WGS sequence"/>
</dbReference>
<dbReference type="PROSITE" id="PS50088">
    <property type="entry name" value="ANK_REPEAT"/>
    <property type="match status" value="1"/>
</dbReference>
<evidence type="ECO:0000256" key="1">
    <source>
        <dbReference type="ARBA" id="ARBA00022737"/>
    </source>
</evidence>
<accession>A0AAW3M9M7</accession>
<dbReference type="SMART" id="SM00248">
    <property type="entry name" value="ANK"/>
    <property type="match status" value="3"/>
</dbReference>
<evidence type="ECO:0000256" key="3">
    <source>
        <dbReference type="PROSITE-ProRule" id="PRU00023"/>
    </source>
</evidence>
<protein>
    <submittedName>
        <fullName evidence="4">Ankyrin</fullName>
    </submittedName>
</protein>
<keyword evidence="1" id="KW-0677">Repeat</keyword>
<dbReference type="EMBL" id="LDQV01000025">
    <property type="protein sequence ID" value="KTR26260.1"/>
    <property type="molecule type" value="Genomic_DNA"/>
</dbReference>
<evidence type="ECO:0000313" key="5">
    <source>
        <dbReference type="Proteomes" id="UP000072605"/>
    </source>
</evidence>
<dbReference type="PROSITE" id="PS50297">
    <property type="entry name" value="ANK_REP_REGION"/>
    <property type="match status" value="1"/>
</dbReference>
<dbReference type="InterPro" id="IPR036770">
    <property type="entry name" value="Ankyrin_rpt-contain_sf"/>
</dbReference>
<dbReference type="PANTHER" id="PTHR24180:SF45">
    <property type="entry name" value="POLY [ADP-RIBOSE] POLYMERASE TANKYRASE"/>
    <property type="match status" value="1"/>
</dbReference>
<reference evidence="4 5" key="1">
    <citation type="journal article" date="2016" name="Front. Microbiol.">
        <title>Genomic Resource of Rice Seed Associated Bacteria.</title>
        <authorList>
            <person name="Midha S."/>
            <person name="Bansal K."/>
            <person name="Sharma S."/>
            <person name="Kumar N."/>
            <person name="Patil P.P."/>
            <person name="Chaudhry V."/>
            <person name="Patil P.B."/>
        </authorList>
    </citation>
    <scope>NUCLEOTIDE SEQUENCE [LARGE SCALE GENOMIC DNA]</scope>
    <source>
        <strain evidence="4 5">RSA11</strain>
    </source>
</reference>
<comment type="caution">
    <text evidence="4">The sequence shown here is derived from an EMBL/GenBank/DDBJ whole genome shotgun (WGS) entry which is preliminary data.</text>
</comment>
<dbReference type="PANTHER" id="PTHR24180">
    <property type="entry name" value="CYCLIN-DEPENDENT KINASE INHIBITOR 2C-RELATED"/>
    <property type="match status" value="1"/>
</dbReference>
<evidence type="ECO:0000313" key="4">
    <source>
        <dbReference type="EMBL" id="KTR26260.1"/>
    </source>
</evidence>
<gene>
    <name evidence="4" type="ORF">RSA11_11155</name>
</gene>
<keyword evidence="2 3" id="KW-0040">ANK repeat</keyword>
<dbReference type="InterPro" id="IPR051637">
    <property type="entry name" value="Ank_repeat_dom-contain_49"/>
</dbReference>
<dbReference type="Gene3D" id="1.25.40.20">
    <property type="entry name" value="Ankyrin repeat-containing domain"/>
    <property type="match status" value="1"/>
</dbReference>
<dbReference type="InterPro" id="IPR002110">
    <property type="entry name" value="Ankyrin_rpt"/>
</dbReference>
<organism evidence="4 5">
    <name type="scientific">Exiguobacterium indicum</name>
    <dbReference type="NCBI Taxonomy" id="296995"/>
    <lineage>
        <taxon>Bacteria</taxon>
        <taxon>Bacillati</taxon>
        <taxon>Bacillota</taxon>
        <taxon>Bacilli</taxon>
        <taxon>Bacillales</taxon>
        <taxon>Bacillales Family XII. Incertae Sedis</taxon>
        <taxon>Exiguobacterium</taxon>
    </lineage>
</organism>